<evidence type="ECO:0000313" key="13">
    <source>
        <dbReference type="Proteomes" id="UP001375240"/>
    </source>
</evidence>
<comment type="caution">
    <text evidence="12">The sequence shown here is derived from an EMBL/GenBank/DDBJ whole genome shotgun (WGS) entry which is preliminary data.</text>
</comment>
<evidence type="ECO:0000256" key="10">
    <source>
        <dbReference type="SAM" id="SignalP"/>
    </source>
</evidence>
<evidence type="ECO:0000256" key="5">
    <source>
        <dbReference type="ARBA" id="ARBA00023277"/>
    </source>
</evidence>
<keyword evidence="13" id="KW-1185">Reference proteome</keyword>
<evidence type="ECO:0000256" key="7">
    <source>
        <dbReference type="ARBA" id="ARBA00023326"/>
    </source>
</evidence>
<evidence type="ECO:0000313" key="12">
    <source>
        <dbReference type="EMBL" id="KAK6347206.1"/>
    </source>
</evidence>
<dbReference type="PROSITE" id="PS01095">
    <property type="entry name" value="GH18_1"/>
    <property type="match status" value="1"/>
</dbReference>
<accession>A0AAV9URU6</accession>
<dbReference type="GO" id="GO:0006032">
    <property type="term" value="P:chitin catabolic process"/>
    <property type="evidence" value="ECO:0007669"/>
    <property type="project" value="UniProtKB-KW"/>
</dbReference>
<evidence type="ECO:0000259" key="11">
    <source>
        <dbReference type="PROSITE" id="PS51910"/>
    </source>
</evidence>
<keyword evidence="7" id="KW-0624">Polysaccharide degradation</keyword>
<dbReference type="InterPro" id="IPR001579">
    <property type="entry name" value="Glyco_hydro_18_chit_AS"/>
</dbReference>
<evidence type="ECO:0000256" key="4">
    <source>
        <dbReference type="ARBA" id="ARBA00023024"/>
    </source>
</evidence>
<evidence type="ECO:0000256" key="6">
    <source>
        <dbReference type="ARBA" id="ARBA00023295"/>
    </source>
</evidence>
<keyword evidence="4" id="KW-0146">Chitin degradation</keyword>
<dbReference type="PROSITE" id="PS51910">
    <property type="entry name" value="GH18_2"/>
    <property type="match status" value="1"/>
</dbReference>
<evidence type="ECO:0000256" key="8">
    <source>
        <dbReference type="RuleBase" id="RU000489"/>
    </source>
</evidence>
<keyword evidence="3 8" id="KW-0378">Hydrolase</keyword>
<dbReference type="InterPro" id="IPR050542">
    <property type="entry name" value="Glycosyl_Hydrlase18_Chitinase"/>
</dbReference>
<organism evidence="12 13">
    <name type="scientific">Orbilia brochopaga</name>
    <dbReference type="NCBI Taxonomy" id="3140254"/>
    <lineage>
        <taxon>Eukaryota</taxon>
        <taxon>Fungi</taxon>
        <taxon>Dikarya</taxon>
        <taxon>Ascomycota</taxon>
        <taxon>Pezizomycotina</taxon>
        <taxon>Orbiliomycetes</taxon>
        <taxon>Orbiliales</taxon>
        <taxon>Orbiliaceae</taxon>
        <taxon>Orbilia</taxon>
    </lineage>
</organism>
<protein>
    <recommendedName>
        <fullName evidence="2">chitinase</fullName>
        <ecNumber evidence="2">3.2.1.14</ecNumber>
    </recommendedName>
</protein>
<keyword evidence="5" id="KW-0119">Carbohydrate metabolism</keyword>
<dbReference type="Pfam" id="PF00704">
    <property type="entry name" value="Glyco_hydro_18"/>
    <property type="match status" value="1"/>
</dbReference>
<dbReference type="EMBL" id="JAVHNQ010000005">
    <property type="protein sequence ID" value="KAK6347206.1"/>
    <property type="molecule type" value="Genomic_DNA"/>
</dbReference>
<dbReference type="EC" id="3.2.1.14" evidence="2"/>
<sequence length="419" mass="46337">MRFNTLWLLAFSLLPSLCVARALVRPEIGPKVEARARAGSRVVLPFKSRSMAWVQTFATYDGKELNFTDFVVGKASQIILAAWHINEGGIIHLNDAPPNDTRYDYVWPQIKELQEQNIKVSILLGGAARGSYWALAKDFEKYYQQLREIIQRYSFDGIDLDVEEVVDINVILRLLRRLNFDFGPKFILTMAPVASDMFPKEYAVGLSGFSYHDLDSMAFAWNKPGGKLIDWFNVQFYNGWGVANEEWYNYICQVGGWDSKRICMGVLNNPRNGGSGWIPLSQLVQTIKNLQVTYGGNMGGGIGWEYFNAGRDPGDGPIEPREWVGAISDALYGVDNVPATVDTLRVDPNPASLPPPQSPWQNLVAALLGTGATPLEANRALNITGGDLGQALPVVQELKSVSGELVGSVLKLVESIGHL</sequence>
<dbReference type="InterPro" id="IPR001223">
    <property type="entry name" value="Glyco_hydro18_cat"/>
</dbReference>
<dbReference type="InterPro" id="IPR017853">
    <property type="entry name" value="GH"/>
</dbReference>
<keyword evidence="6 8" id="KW-0326">Glycosidase</keyword>
<dbReference type="GO" id="GO:0008843">
    <property type="term" value="F:endochitinase activity"/>
    <property type="evidence" value="ECO:0007669"/>
    <property type="project" value="UniProtKB-EC"/>
</dbReference>
<comment type="catalytic activity">
    <reaction evidence="1">
        <text>Random endo-hydrolysis of N-acetyl-beta-D-glucosaminide (1-&gt;4)-beta-linkages in chitin and chitodextrins.</text>
        <dbReference type="EC" id="3.2.1.14"/>
    </reaction>
</comment>
<feature type="domain" description="GH18" evidence="11">
    <location>
        <begin position="48"/>
        <end position="334"/>
    </location>
</feature>
<dbReference type="SUPFAM" id="SSF51445">
    <property type="entry name" value="(Trans)glycosidases"/>
    <property type="match status" value="1"/>
</dbReference>
<dbReference type="AlphaFoldDB" id="A0AAV9URU6"/>
<evidence type="ECO:0000256" key="2">
    <source>
        <dbReference type="ARBA" id="ARBA00012729"/>
    </source>
</evidence>
<feature type="chain" id="PRO_5043362149" description="chitinase" evidence="10">
    <location>
        <begin position="21"/>
        <end position="419"/>
    </location>
</feature>
<keyword evidence="10" id="KW-0732">Signal</keyword>
<dbReference type="GO" id="GO:0005576">
    <property type="term" value="C:extracellular region"/>
    <property type="evidence" value="ECO:0007669"/>
    <property type="project" value="TreeGrafter"/>
</dbReference>
<evidence type="ECO:0000256" key="9">
    <source>
        <dbReference type="RuleBase" id="RU004453"/>
    </source>
</evidence>
<dbReference type="GO" id="GO:0000272">
    <property type="term" value="P:polysaccharide catabolic process"/>
    <property type="evidence" value="ECO:0007669"/>
    <property type="project" value="UniProtKB-KW"/>
</dbReference>
<feature type="signal peptide" evidence="10">
    <location>
        <begin position="1"/>
        <end position="20"/>
    </location>
</feature>
<dbReference type="PANTHER" id="PTHR45708:SF60">
    <property type="entry name" value="III CHITINASE, PUTATIVE (AFU_ORTHOLOGUE AFUA_5G03850)-RELATED"/>
    <property type="match status" value="1"/>
</dbReference>
<gene>
    <name evidence="12" type="ORF">TWF696_007280</name>
</gene>
<evidence type="ECO:0000256" key="1">
    <source>
        <dbReference type="ARBA" id="ARBA00000822"/>
    </source>
</evidence>
<dbReference type="Proteomes" id="UP001375240">
    <property type="component" value="Unassembled WGS sequence"/>
</dbReference>
<dbReference type="Gene3D" id="3.20.20.80">
    <property type="entry name" value="Glycosidases"/>
    <property type="match status" value="1"/>
</dbReference>
<proteinExistence type="inferred from homology"/>
<evidence type="ECO:0000256" key="3">
    <source>
        <dbReference type="ARBA" id="ARBA00022801"/>
    </source>
</evidence>
<reference evidence="12 13" key="1">
    <citation type="submission" date="2019-10" db="EMBL/GenBank/DDBJ databases">
        <authorList>
            <person name="Palmer J.M."/>
        </authorList>
    </citation>
    <scope>NUCLEOTIDE SEQUENCE [LARGE SCALE GENOMIC DNA]</scope>
    <source>
        <strain evidence="12 13">TWF696</strain>
    </source>
</reference>
<name>A0AAV9URU6_9PEZI</name>
<comment type="similarity">
    <text evidence="9">Belongs to the glycosyl hydrolase 18 family.</text>
</comment>
<dbReference type="PANTHER" id="PTHR45708">
    <property type="entry name" value="ENDOCHITINASE"/>
    <property type="match status" value="1"/>
</dbReference>